<organism evidence="1 2">
    <name type="scientific">Caerostris extrusa</name>
    <name type="common">Bark spider</name>
    <name type="synonym">Caerostris bankana</name>
    <dbReference type="NCBI Taxonomy" id="172846"/>
    <lineage>
        <taxon>Eukaryota</taxon>
        <taxon>Metazoa</taxon>
        <taxon>Ecdysozoa</taxon>
        <taxon>Arthropoda</taxon>
        <taxon>Chelicerata</taxon>
        <taxon>Arachnida</taxon>
        <taxon>Araneae</taxon>
        <taxon>Araneomorphae</taxon>
        <taxon>Entelegynae</taxon>
        <taxon>Araneoidea</taxon>
        <taxon>Araneidae</taxon>
        <taxon>Caerostris</taxon>
    </lineage>
</organism>
<sequence>MLEINIFSSIKFRSTNYFSKSLSWNFLHLFGTMAAHFEAGQVNQIENSRVYTKDDHNKFVGQKSSPDVILLNYSNIHDDTSK</sequence>
<evidence type="ECO:0000313" key="1">
    <source>
        <dbReference type="EMBL" id="GIY91492.1"/>
    </source>
</evidence>
<evidence type="ECO:0000313" key="2">
    <source>
        <dbReference type="Proteomes" id="UP001054945"/>
    </source>
</evidence>
<protein>
    <submittedName>
        <fullName evidence="1">Uncharacterized protein</fullName>
    </submittedName>
</protein>
<reference evidence="1 2" key="1">
    <citation type="submission" date="2021-06" db="EMBL/GenBank/DDBJ databases">
        <title>Caerostris extrusa draft genome.</title>
        <authorList>
            <person name="Kono N."/>
            <person name="Arakawa K."/>
        </authorList>
    </citation>
    <scope>NUCLEOTIDE SEQUENCE [LARGE SCALE GENOMIC DNA]</scope>
</reference>
<name>A0AAV4X8K7_CAEEX</name>
<accession>A0AAV4X8K7</accession>
<dbReference type="Proteomes" id="UP001054945">
    <property type="component" value="Unassembled WGS sequence"/>
</dbReference>
<gene>
    <name evidence="1" type="ORF">CEXT_383271</name>
</gene>
<comment type="caution">
    <text evidence="1">The sequence shown here is derived from an EMBL/GenBank/DDBJ whole genome shotgun (WGS) entry which is preliminary data.</text>
</comment>
<dbReference type="EMBL" id="BPLR01017422">
    <property type="protein sequence ID" value="GIY91492.1"/>
    <property type="molecule type" value="Genomic_DNA"/>
</dbReference>
<proteinExistence type="predicted"/>
<dbReference type="AlphaFoldDB" id="A0AAV4X8K7"/>
<keyword evidence="2" id="KW-1185">Reference proteome</keyword>